<evidence type="ECO:0000256" key="1">
    <source>
        <dbReference type="SAM" id="MobiDB-lite"/>
    </source>
</evidence>
<dbReference type="EMBL" id="JAATWM020000011">
    <property type="protein sequence ID" value="KAF9878290.1"/>
    <property type="molecule type" value="Genomic_DNA"/>
</dbReference>
<protein>
    <submittedName>
        <fullName evidence="3">Uncharacterized protein</fullName>
    </submittedName>
</protein>
<proteinExistence type="predicted"/>
<feature type="region of interest" description="Disordered" evidence="1">
    <location>
        <begin position="1"/>
        <end position="22"/>
    </location>
</feature>
<accession>A0A9P6IGD1</accession>
<feature type="compositionally biased region" description="Low complexity" evidence="1">
    <location>
        <begin position="13"/>
        <end position="22"/>
    </location>
</feature>
<keyword evidence="2" id="KW-0812">Transmembrane</keyword>
<feature type="transmembrane region" description="Helical" evidence="2">
    <location>
        <begin position="47"/>
        <end position="65"/>
    </location>
</feature>
<comment type="caution">
    <text evidence="3">The sequence shown here is derived from an EMBL/GenBank/DDBJ whole genome shotgun (WGS) entry which is preliminary data.</text>
</comment>
<feature type="compositionally biased region" description="Basic and acidic residues" evidence="1">
    <location>
        <begin position="352"/>
        <end position="364"/>
    </location>
</feature>
<dbReference type="OrthoDB" id="5278722at2759"/>
<evidence type="ECO:0000313" key="3">
    <source>
        <dbReference type="EMBL" id="KAF9878290.1"/>
    </source>
</evidence>
<evidence type="ECO:0000313" key="4">
    <source>
        <dbReference type="Proteomes" id="UP000781932"/>
    </source>
</evidence>
<dbReference type="GeneID" id="62160121"/>
<keyword evidence="4" id="KW-1185">Reference proteome</keyword>
<reference evidence="3" key="2">
    <citation type="submission" date="2020-11" db="EMBL/GenBank/DDBJ databases">
        <title>Whole genome sequencing of Colletotrichum sp.</title>
        <authorList>
            <person name="Li H."/>
        </authorList>
    </citation>
    <scope>NUCLEOTIDE SEQUENCE</scope>
    <source>
        <strain evidence="3">CkLH20</strain>
    </source>
</reference>
<gene>
    <name evidence="3" type="ORF">CkaCkLH20_04328</name>
</gene>
<keyword evidence="2" id="KW-0472">Membrane</keyword>
<keyword evidence="2" id="KW-1133">Transmembrane helix</keyword>
<sequence length="558" mass="61797">MSKELPRHERRPSSPSVPGGSPFDCNLSVKTLLGFLSTRALRGGPRLVIQLILAVFGLIILGKFFTSPSSDLMTGSRWTWSPFGSKSDGDVGSGQPGGVRLIVFGSPDIATSSNGKGSGWTEMLCKELACSSHHSFIPQTSLPAQALTAHDHYNATIEKVTRELDQEKAPGYNYDFILDQYPLADAIADLTAQVDQFLSQPQPRLVPKETIWVFTFGTWDIWTLATLPRDLGQGIVDLAIRALFAQVERVYQASLDTNSVAFSDFWAYQDAELIEKLNKMDREGGDIDEREVENFRVIIPELFDISLTPGWHAQRQSPPSPHTKAEQMTNAAHLTDRWNSEVRGRIDEWKRTADPEPKEGEERGQFGYIPASNRASPKLRRAARGLEAPAEGDALRVPFPRRVAAQVNTAEFVREAIIERQMRQHGLADSDGRGNRSEPDRGVYFTETWTPCIWAKTGETPEAAGGYSACDAPGDYLFHTPFTLSDRAIEFTAKVAAAETRDKLAFVDAVEEKEGEGKTVAKVAKRNEKRGGRTFQRVLKPNQALRIVDAACPTFDVC</sequence>
<feature type="region of interest" description="Disordered" evidence="1">
    <location>
        <begin position="352"/>
        <end position="371"/>
    </location>
</feature>
<reference evidence="3" key="1">
    <citation type="submission" date="2020-03" db="EMBL/GenBank/DDBJ databases">
        <authorList>
            <person name="He L."/>
        </authorList>
    </citation>
    <scope>NUCLEOTIDE SEQUENCE</scope>
    <source>
        <strain evidence="3">CkLH20</strain>
    </source>
</reference>
<dbReference type="Proteomes" id="UP000781932">
    <property type="component" value="Unassembled WGS sequence"/>
</dbReference>
<dbReference type="RefSeq" id="XP_038747751.1">
    <property type="nucleotide sequence ID" value="XM_038887047.1"/>
</dbReference>
<organism evidence="3 4">
    <name type="scientific">Colletotrichum karsti</name>
    <dbReference type="NCBI Taxonomy" id="1095194"/>
    <lineage>
        <taxon>Eukaryota</taxon>
        <taxon>Fungi</taxon>
        <taxon>Dikarya</taxon>
        <taxon>Ascomycota</taxon>
        <taxon>Pezizomycotina</taxon>
        <taxon>Sordariomycetes</taxon>
        <taxon>Hypocreomycetidae</taxon>
        <taxon>Glomerellales</taxon>
        <taxon>Glomerellaceae</taxon>
        <taxon>Colletotrichum</taxon>
        <taxon>Colletotrichum boninense species complex</taxon>
    </lineage>
</organism>
<name>A0A9P6IGD1_9PEZI</name>
<dbReference type="AlphaFoldDB" id="A0A9P6IGD1"/>
<evidence type="ECO:0000256" key="2">
    <source>
        <dbReference type="SAM" id="Phobius"/>
    </source>
</evidence>